<dbReference type="InterPro" id="IPR036514">
    <property type="entry name" value="SGNH_hydro_sf"/>
</dbReference>
<keyword evidence="3" id="KW-1185">Reference proteome</keyword>
<dbReference type="AlphaFoldDB" id="A0A1B9GKR7"/>
<feature type="compositionally biased region" description="Basic residues" evidence="1">
    <location>
        <begin position="1"/>
        <end position="11"/>
    </location>
</feature>
<feature type="compositionally biased region" description="Low complexity" evidence="1">
    <location>
        <begin position="56"/>
        <end position="78"/>
    </location>
</feature>
<dbReference type="Proteomes" id="UP000092666">
    <property type="component" value="Unassembled WGS sequence"/>
</dbReference>
<dbReference type="EMBL" id="KV700133">
    <property type="protein sequence ID" value="OCF31587.1"/>
    <property type="molecule type" value="Genomic_DNA"/>
</dbReference>
<accession>A0A1B9GKR7</accession>
<sequence>MPPSSHNRRRSGTTEALLESMATPDAASSSTDTVPSPSNPVDHVNVNATSVLDRLSSTTTAASSSSSNVRTSSYPPSSTWTFGRKRRIYCQVLALVLLGVWIHFEWPRSEHVPSSSSMGIHEKTSYLLGRSVCPSPARPHFPVDQPIGGYAQKCSKAPTVNPDFEVEICPVKTTCNSFSVRIRRTKSAECERLEGLDVPVDDEDLGKFLKEHRGPDSFFLRTSGAQRWVSELSDYEGDCSYRFDVTLSNGGPVWLELYWFYTEYAYFNEQSKAWPENHFESLFSAPMRLETCPERCPMYYAPRLRDDETFWPTGLTLSPADHTSRLPDCSLEERSSGLWLQRHPMDVIDPPVPVIAPITGFKPLMGVYEYFKPQCKWAHRGSQFEFDHQKCTKKKKKVLLSGDSHGRYVLNHLKHRLDNQTTYFSTMSTEHGPFHYEYDQLTVDFWWSAREEYLGFDTKELGTYDSILFSYGAWELMVGSTVDVFRRKLEGYFKMVDEAQRANDPTSSRHREKVFLVGPPIPPRVTGMAREKADQRTNHRFAVWRDIALDLCAQYGWRVVDQFQIATPVTLEILAVDGGHLSPGSAHPPIIDEVIAKLGMCQ</sequence>
<dbReference type="STRING" id="1296120.A0A1B9GKR7"/>
<dbReference type="Gene3D" id="3.40.50.1110">
    <property type="entry name" value="SGNH hydrolase"/>
    <property type="match status" value="1"/>
</dbReference>
<name>A0A1B9GKR7_9TREE</name>
<evidence type="ECO:0000313" key="3">
    <source>
        <dbReference type="Proteomes" id="UP000092666"/>
    </source>
</evidence>
<feature type="compositionally biased region" description="Polar residues" evidence="1">
    <location>
        <begin position="26"/>
        <end position="36"/>
    </location>
</feature>
<dbReference type="SUPFAM" id="SSF52266">
    <property type="entry name" value="SGNH hydrolase"/>
    <property type="match status" value="1"/>
</dbReference>
<evidence type="ECO:0000256" key="1">
    <source>
        <dbReference type="SAM" id="MobiDB-lite"/>
    </source>
</evidence>
<proteinExistence type="predicted"/>
<reference evidence="2 3" key="1">
    <citation type="submission" date="2013-07" db="EMBL/GenBank/DDBJ databases">
        <title>The Genome Sequence of Cryptococcus heveanensis BCC8398.</title>
        <authorList>
            <consortium name="The Broad Institute Genome Sequencing Platform"/>
            <person name="Cuomo C."/>
            <person name="Litvintseva A."/>
            <person name="Chen Y."/>
            <person name="Heitman J."/>
            <person name="Sun S."/>
            <person name="Springer D."/>
            <person name="Dromer F."/>
            <person name="Young S.K."/>
            <person name="Zeng Q."/>
            <person name="Gargeya S."/>
            <person name="Fitzgerald M."/>
            <person name="Abouelleil A."/>
            <person name="Alvarado L."/>
            <person name="Berlin A.M."/>
            <person name="Chapman S.B."/>
            <person name="Dewar J."/>
            <person name="Goldberg J."/>
            <person name="Griggs A."/>
            <person name="Gujja S."/>
            <person name="Hansen M."/>
            <person name="Howarth C."/>
            <person name="Imamovic A."/>
            <person name="Larimer J."/>
            <person name="McCowan C."/>
            <person name="Murphy C."/>
            <person name="Pearson M."/>
            <person name="Priest M."/>
            <person name="Roberts A."/>
            <person name="Saif S."/>
            <person name="Shea T."/>
            <person name="Sykes S."/>
            <person name="Wortman J."/>
            <person name="Nusbaum C."/>
            <person name="Birren B."/>
        </authorList>
    </citation>
    <scope>NUCLEOTIDE SEQUENCE [LARGE SCALE GENOMIC DNA]</scope>
    <source>
        <strain evidence="2 3">BCC8398</strain>
    </source>
</reference>
<organism evidence="2 3">
    <name type="scientific">Kwoniella heveanensis BCC8398</name>
    <dbReference type="NCBI Taxonomy" id="1296120"/>
    <lineage>
        <taxon>Eukaryota</taxon>
        <taxon>Fungi</taxon>
        <taxon>Dikarya</taxon>
        <taxon>Basidiomycota</taxon>
        <taxon>Agaricomycotina</taxon>
        <taxon>Tremellomycetes</taxon>
        <taxon>Tremellales</taxon>
        <taxon>Cryptococcaceae</taxon>
        <taxon>Kwoniella</taxon>
    </lineage>
</organism>
<dbReference type="OrthoDB" id="3176531at2759"/>
<protein>
    <submittedName>
        <fullName evidence="2">Uncharacterized protein</fullName>
    </submittedName>
</protein>
<evidence type="ECO:0000313" key="2">
    <source>
        <dbReference type="EMBL" id="OCF31587.1"/>
    </source>
</evidence>
<reference evidence="3" key="2">
    <citation type="submission" date="2013-12" db="EMBL/GenBank/DDBJ databases">
        <title>Evolution of pathogenesis and genome organization in the Tremellales.</title>
        <authorList>
            <person name="Cuomo C."/>
            <person name="Litvintseva A."/>
            <person name="Heitman J."/>
            <person name="Chen Y."/>
            <person name="Sun S."/>
            <person name="Springer D."/>
            <person name="Dromer F."/>
            <person name="Young S."/>
            <person name="Zeng Q."/>
            <person name="Chapman S."/>
            <person name="Gujja S."/>
            <person name="Saif S."/>
            <person name="Birren B."/>
        </authorList>
    </citation>
    <scope>NUCLEOTIDE SEQUENCE [LARGE SCALE GENOMIC DNA]</scope>
    <source>
        <strain evidence="3">BCC8398</strain>
    </source>
</reference>
<gene>
    <name evidence="2" type="ORF">I316_06786</name>
</gene>
<feature type="region of interest" description="Disordered" evidence="1">
    <location>
        <begin position="1"/>
        <end position="78"/>
    </location>
</feature>